<name>A0A1C4DXV9_9ENTR</name>
<evidence type="ECO:0000313" key="3">
    <source>
        <dbReference type="Proteomes" id="UP000198975"/>
    </source>
</evidence>
<sequence>MSDVSQRVALALHAIVCNPEHDEAKIRAFFSPQYRQYVDGESLDFHGFVDHMARLKQLTHAIEVTIIAIAHADQEVLTHHRVVVSKKAGGQSHVDVLAHFTLQDGMIIRCEELTRLIQGPEGDRSLGHIR</sequence>
<dbReference type="InterPro" id="IPR032710">
    <property type="entry name" value="NTF2-like_dom_sf"/>
</dbReference>
<dbReference type="EMBL" id="FMAY01000015">
    <property type="protein sequence ID" value="SCC36197.1"/>
    <property type="molecule type" value="Genomic_DNA"/>
</dbReference>
<dbReference type="Pfam" id="PF12680">
    <property type="entry name" value="SnoaL_2"/>
    <property type="match status" value="1"/>
</dbReference>
<dbReference type="Gene3D" id="3.10.450.50">
    <property type="match status" value="1"/>
</dbReference>
<dbReference type="AlphaFoldDB" id="A0A1C4DXV9"/>
<dbReference type="RefSeq" id="WP_061493048.1">
    <property type="nucleotide sequence ID" value="NZ_CP115659.1"/>
</dbReference>
<gene>
    <name evidence="2" type="ORF">GA0061071_11563</name>
</gene>
<feature type="domain" description="SnoaL-like" evidence="1">
    <location>
        <begin position="20"/>
        <end position="109"/>
    </location>
</feature>
<evidence type="ECO:0000313" key="2">
    <source>
        <dbReference type="EMBL" id="SCC36197.1"/>
    </source>
</evidence>
<dbReference type="Proteomes" id="UP000198975">
    <property type="component" value="Unassembled WGS sequence"/>
</dbReference>
<dbReference type="InterPro" id="IPR037401">
    <property type="entry name" value="SnoaL-like"/>
</dbReference>
<dbReference type="SUPFAM" id="SSF54427">
    <property type="entry name" value="NTF2-like"/>
    <property type="match status" value="1"/>
</dbReference>
<accession>A0A1C4DXV9</accession>
<protein>
    <submittedName>
        <fullName evidence="2">SnoaL-like domain-containing protein</fullName>
    </submittedName>
</protein>
<organism evidence="2 3">
    <name type="scientific">Kosakonia oryzendophytica</name>
    <dbReference type="NCBI Taxonomy" id="1005665"/>
    <lineage>
        <taxon>Bacteria</taxon>
        <taxon>Pseudomonadati</taxon>
        <taxon>Pseudomonadota</taxon>
        <taxon>Gammaproteobacteria</taxon>
        <taxon>Enterobacterales</taxon>
        <taxon>Enterobacteriaceae</taxon>
        <taxon>Kosakonia</taxon>
    </lineage>
</organism>
<reference evidence="3" key="1">
    <citation type="submission" date="2016-08" db="EMBL/GenBank/DDBJ databases">
        <authorList>
            <person name="Varghese N."/>
            <person name="Submissions Spin"/>
        </authorList>
    </citation>
    <scope>NUCLEOTIDE SEQUENCE [LARGE SCALE GENOMIC DNA]</scope>
    <source>
        <strain evidence="3">REICA_082</strain>
    </source>
</reference>
<evidence type="ECO:0000259" key="1">
    <source>
        <dbReference type="Pfam" id="PF12680"/>
    </source>
</evidence>
<dbReference type="OrthoDB" id="1256785at2"/>
<keyword evidence="3" id="KW-1185">Reference proteome</keyword>
<proteinExistence type="predicted"/>